<dbReference type="OrthoDB" id="260790at2"/>
<name>A0A517QZS9_9PLAN</name>
<evidence type="ECO:0000313" key="1">
    <source>
        <dbReference type="EMBL" id="QDT37103.1"/>
    </source>
</evidence>
<sequence length="418" mass="46456">MLRFFSIRLATVALLTGGLFSAYVGVRDAIACPFCQAPALTLTEQICESDVVLLAEWVDATKPEADGSVKAATRFEVKAVVKGDFQPKQILQLAGYQPGDPNQLFLMTGYKAELIEWDLPLEITQAAFDYVKAAPDPDQPTAERLEYFVKYLEHADDLVATDAYGEFANAPFDDIAKVSSKLPKDKLSTWVIDPKTDAARLGLYGLLTGLAGDDEDRRVLEEFITQPSDDIRLGLNGIISGYLLLSGDEGLELLVKTKLKPEFILDESGEVKLDESGMPVPVPFSETYGAMQAVGFMWQYGGDRIAPEKLKAAMRVVLDRPDIADFAIVDLARWKDWSIQDRLFNLYGSDGFEVPGMKRAIIKYFLASTRDLPEGVSLDDAEKLPEHVTKGQKILKKLEQQDPVVVKDVRDREFVLYN</sequence>
<evidence type="ECO:0000313" key="2">
    <source>
        <dbReference type="Proteomes" id="UP000317318"/>
    </source>
</evidence>
<dbReference type="RefSeq" id="WP_145363249.1">
    <property type="nucleotide sequence ID" value="NZ_CP036268.1"/>
</dbReference>
<protein>
    <submittedName>
        <fullName evidence="1">Uncharacterized protein</fullName>
    </submittedName>
</protein>
<dbReference type="Proteomes" id="UP000317318">
    <property type="component" value="Chromosome"/>
</dbReference>
<keyword evidence="2" id="KW-1185">Reference proteome</keyword>
<dbReference type="KEGG" id="svp:Pan189_14710"/>
<dbReference type="AlphaFoldDB" id="A0A517QZS9"/>
<organism evidence="1 2">
    <name type="scientific">Stratiformator vulcanicus</name>
    <dbReference type="NCBI Taxonomy" id="2527980"/>
    <lineage>
        <taxon>Bacteria</taxon>
        <taxon>Pseudomonadati</taxon>
        <taxon>Planctomycetota</taxon>
        <taxon>Planctomycetia</taxon>
        <taxon>Planctomycetales</taxon>
        <taxon>Planctomycetaceae</taxon>
        <taxon>Stratiformator</taxon>
    </lineage>
</organism>
<proteinExistence type="predicted"/>
<accession>A0A517QZS9</accession>
<dbReference type="EMBL" id="CP036268">
    <property type="protein sequence ID" value="QDT37103.1"/>
    <property type="molecule type" value="Genomic_DNA"/>
</dbReference>
<reference evidence="1 2" key="1">
    <citation type="submission" date="2019-02" db="EMBL/GenBank/DDBJ databases">
        <title>Deep-cultivation of Planctomycetes and their phenomic and genomic characterization uncovers novel biology.</title>
        <authorList>
            <person name="Wiegand S."/>
            <person name="Jogler M."/>
            <person name="Boedeker C."/>
            <person name="Pinto D."/>
            <person name="Vollmers J."/>
            <person name="Rivas-Marin E."/>
            <person name="Kohn T."/>
            <person name="Peeters S.H."/>
            <person name="Heuer A."/>
            <person name="Rast P."/>
            <person name="Oberbeckmann S."/>
            <person name="Bunk B."/>
            <person name="Jeske O."/>
            <person name="Meyerdierks A."/>
            <person name="Storesund J.E."/>
            <person name="Kallscheuer N."/>
            <person name="Luecker S."/>
            <person name="Lage O.M."/>
            <person name="Pohl T."/>
            <person name="Merkel B.J."/>
            <person name="Hornburger P."/>
            <person name="Mueller R.-W."/>
            <person name="Bruemmer F."/>
            <person name="Labrenz M."/>
            <person name="Spormann A.M."/>
            <person name="Op den Camp H."/>
            <person name="Overmann J."/>
            <person name="Amann R."/>
            <person name="Jetten M.S.M."/>
            <person name="Mascher T."/>
            <person name="Medema M.H."/>
            <person name="Devos D.P."/>
            <person name="Kaster A.-K."/>
            <person name="Ovreas L."/>
            <person name="Rohde M."/>
            <person name="Galperin M.Y."/>
            <person name="Jogler C."/>
        </authorList>
    </citation>
    <scope>NUCLEOTIDE SEQUENCE [LARGE SCALE GENOMIC DNA]</scope>
    <source>
        <strain evidence="1 2">Pan189</strain>
    </source>
</reference>
<gene>
    <name evidence="1" type="ORF">Pan189_14710</name>
</gene>